<gene>
    <name evidence="13" type="ORF">CHS0354_023344</name>
</gene>
<dbReference type="InterPro" id="IPR050464">
    <property type="entry name" value="Zeta_carotene_desat/Oxidored"/>
</dbReference>
<evidence type="ECO:0000256" key="6">
    <source>
        <dbReference type="ARBA" id="ARBA00022827"/>
    </source>
</evidence>
<dbReference type="PANTHER" id="PTHR42923:SF3">
    <property type="entry name" value="PROTOPORPHYRINOGEN OXIDASE"/>
    <property type="match status" value="1"/>
</dbReference>
<evidence type="ECO:0000256" key="9">
    <source>
        <dbReference type="ARBA" id="ARBA00023244"/>
    </source>
</evidence>
<dbReference type="Proteomes" id="UP001195483">
    <property type="component" value="Unassembled WGS sequence"/>
</dbReference>
<reference evidence="13" key="3">
    <citation type="submission" date="2023-05" db="EMBL/GenBank/DDBJ databases">
        <authorList>
            <person name="Smith C.H."/>
        </authorList>
    </citation>
    <scope>NUCLEOTIDE SEQUENCE</scope>
    <source>
        <strain evidence="13">CHS0354</strain>
        <tissue evidence="13">Mantle</tissue>
    </source>
</reference>
<dbReference type="AlphaFoldDB" id="A0AAE0T521"/>
<dbReference type="NCBIfam" id="TIGR00562">
    <property type="entry name" value="proto_IX_ox"/>
    <property type="match status" value="1"/>
</dbReference>
<dbReference type="GO" id="GO:0004729">
    <property type="term" value="F:oxygen-dependent protoporphyrinogen oxidase activity"/>
    <property type="evidence" value="ECO:0007669"/>
    <property type="project" value="UniProtKB-UniRule"/>
</dbReference>
<comment type="subcellular location">
    <subcellularLocation>
        <location evidence="11">Mitochondrion inner membrane</location>
    </subcellularLocation>
</comment>
<evidence type="ECO:0000256" key="4">
    <source>
        <dbReference type="ARBA" id="ARBA00012867"/>
    </source>
</evidence>
<dbReference type="SUPFAM" id="SSF51905">
    <property type="entry name" value="FAD/NAD(P)-binding domain"/>
    <property type="match status" value="1"/>
</dbReference>
<keyword evidence="8 11" id="KW-0350">Heme biosynthesis</keyword>
<dbReference type="InterPro" id="IPR036188">
    <property type="entry name" value="FAD/NAD-bd_sf"/>
</dbReference>
<dbReference type="InterPro" id="IPR002937">
    <property type="entry name" value="Amino_oxidase"/>
</dbReference>
<evidence type="ECO:0000313" key="13">
    <source>
        <dbReference type="EMBL" id="KAK3603731.1"/>
    </source>
</evidence>
<evidence type="ECO:0000256" key="11">
    <source>
        <dbReference type="RuleBase" id="RU367069"/>
    </source>
</evidence>
<name>A0AAE0T521_9BIVA</name>
<protein>
    <recommendedName>
        <fullName evidence="4 11">Protoporphyrinogen oxidase</fullName>
        <ecNumber evidence="4 11">1.3.3.4</ecNumber>
    </recommendedName>
</protein>
<comment type="similarity">
    <text evidence="3 11">Belongs to the protoporphyrinogen/coproporphyrinogen oxidase family. Protoporphyrinogen oxidase subfamily.</text>
</comment>
<reference evidence="13" key="2">
    <citation type="journal article" date="2021" name="Genome Biol. Evol.">
        <title>Developing a high-quality reference genome for a parasitic bivalve with doubly uniparental inheritance (Bivalvia: Unionida).</title>
        <authorList>
            <person name="Smith C.H."/>
        </authorList>
    </citation>
    <scope>NUCLEOTIDE SEQUENCE</scope>
    <source>
        <strain evidence="13">CHS0354</strain>
        <tissue evidence="13">Mantle</tissue>
    </source>
</reference>
<dbReference type="Pfam" id="PF01593">
    <property type="entry name" value="Amino_oxidase"/>
    <property type="match status" value="1"/>
</dbReference>
<comment type="cofactor">
    <cofactor evidence="11">
        <name>FAD</name>
        <dbReference type="ChEBI" id="CHEBI:57692"/>
    </cofactor>
    <text evidence="11">Binds 1 FAD per subunit.</text>
</comment>
<dbReference type="Gene3D" id="3.50.50.60">
    <property type="entry name" value="FAD/NAD(P)-binding domain"/>
    <property type="match status" value="1"/>
</dbReference>
<comment type="caution">
    <text evidence="13">The sequence shown here is derived from an EMBL/GenBank/DDBJ whole genome shotgun (WGS) entry which is preliminary data.</text>
</comment>
<evidence type="ECO:0000256" key="3">
    <source>
        <dbReference type="ARBA" id="ARBA00010551"/>
    </source>
</evidence>
<evidence type="ECO:0000256" key="8">
    <source>
        <dbReference type="ARBA" id="ARBA00023133"/>
    </source>
</evidence>
<comment type="function">
    <text evidence="1 11">Catalyzes the 6-electron oxidation of protoporphyrinogen-IX to form protoporphyrin-IX.</text>
</comment>
<dbReference type="InterPro" id="IPR004572">
    <property type="entry name" value="Protoporphyrinogen_oxidase"/>
</dbReference>
<sequence length="468" mass="52473">MKTAVVIGGGVSGLAAAHYLGKKSNFAKILVLEASSRLGGWLQSIHHPDGSVQELGPRSIRPAGRAGQNTLELVEELNLADQVLWVRAQNRYLYVNGEKCALPNSLGALVKAQKPFSRSFLSYIMKEVFQKRSDEEDESIYDFMERRMGKEMACYAFDPLCRGIFAGDIRHLSMRSCFPELYKLEKHYGSIVKGFLFSPKDKSQITSKLVKKARLERWSTYSFRRGVLQLVNALEESLRQTKGTEIHTDAPCSKLHFTSDGKLVVSVNGEEVKADHVFSSIYAKNLSQILSKDHSSFTSDLRKIPAVNVVVVCVEIAEKLNLIESGFGHLLPSSEDRKVLGVVYDSCVFPQHDRQDIPSSRFTVMMGGAWYEELKGMSDQELQELAISSLFTQMGISGTVSKVKVTLMKECIPQYLVGHHQLLERIFTYIQDRNLPLSLVGSSYRGPSINDCINNARIEVERISKLYC</sequence>
<dbReference type="SUPFAM" id="SSF54373">
    <property type="entry name" value="FAD-linked reductases, C-terminal domain"/>
    <property type="match status" value="1"/>
</dbReference>
<keyword evidence="6 11" id="KW-0274">FAD</keyword>
<keyword evidence="9 11" id="KW-0627">Porphyrin biosynthesis</keyword>
<proteinExistence type="inferred from homology"/>
<evidence type="ECO:0000313" key="14">
    <source>
        <dbReference type="Proteomes" id="UP001195483"/>
    </source>
</evidence>
<dbReference type="GO" id="GO:0006782">
    <property type="term" value="P:protoporphyrinogen IX biosynthetic process"/>
    <property type="evidence" value="ECO:0007669"/>
    <property type="project" value="UniProtKB-UniRule"/>
</dbReference>
<feature type="domain" description="Amine oxidase" evidence="12">
    <location>
        <begin position="11"/>
        <end position="463"/>
    </location>
</feature>
<evidence type="ECO:0000259" key="12">
    <source>
        <dbReference type="Pfam" id="PF01593"/>
    </source>
</evidence>
<evidence type="ECO:0000256" key="2">
    <source>
        <dbReference type="ARBA" id="ARBA00005073"/>
    </source>
</evidence>
<keyword evidence="7 11" id="KW-0560">Oxidoreductase</keyword>
<reference evidence="13" key="1">
    <citation type="journal article" date="2021" name="Genome Biol. Evol.">
        <title>A High-Quality Reference Genome for a Parasitic Bivalve with Doubly Uniparental Inheritance (Bivalvia: Unionida).</title>
        <authorList>
            <person name="Smith C.H."/>
        </authorList>
    </citation>
    <scope>NUCLEOTIDE SEQUENCE</scope>
    <source>
        <strain evidence="13">CHS0354</strain>
    </source>
</reference>
<evidence type="ECO:0000256" key="7">
    <source>
        <dbReference type="ARBA" id="ARBA00023002"/>
    </source>
</evidence>
<dbReference type="EMBL" id="JAEAOA010001410">
    <property type="protein sequence ID" value="KAK3603731.1"/>
    <property type="molecule type" value="Genomic_DNA"/>
</dbReference>
<keyword evidence="14" id="KW-1185">Reference proteome</keyword>
<organism evidence="13 14">
    <name type="scientific">Potamilus streckersoni</name>
    <dbReference type="NCBI Taxonomy" id="2493646"/>
    <lineage>
        <taxon>Eukaryota</taxon>
        <taxon>Metazoa</taxon>
        <taxon>Spiralia</taxon>
        <taxon>Lophotrochozoa</taxon>
        <taxon>Mollusca</taxon>
        <taxon>Bivalvia</taxon>
        <taxon>Autobranchia</taxon>
        <taxon>Heteroconchia</taxon>
        <taxon>Palaeoheterodonta</taxon>
        <taxon>Unionida</taxon>
        <taxon>Unionoidea</taxon>
        <taxon>Unionidae</taxon>
        <taxon>Ambleminae</taxon>
        <taxon>Lampsilini</taxon>
        <taxon>Potamilus</taxon>
    </lineage>
</organism>
<dbReference type="GO" id="GO:0005743">
    <property type="term" value="C:mitochondrial inner membrane"/>
    <property type="evidence" value="ECO:0007669"/>
    <property type="project" value="UniProtKB-SubCell"/>
</dbReference>
<evidence type="ECO:0000256" key="1">
    <source>
        <dbReference type="ARBA" id="ARBA00002600"/>
    </source>
</evidence>
<keyword evidence="5 11" id="KW-0285">Flavoprotein</keyword>
<comment type="catalytic activity">
    <reaction evidence="10 11">
        <text>protoporphyrinogen IX + 3 O2 = protoporphyrin IX + 3 H2O2</text>
        <dbReference type="Rhea" id="RHEA:25576"/>
        <dbReference type="ChEBI" id="CHEBI:15379"/>
        <dbReference type="ChEBI" id="CHEBI:16240"/>
        <dbReference type="ChEBI" id="CHEBI:57306"/>
        <dbReference type="ChEBI" id="CHEBI:57307"/>
        <dbReference type="EC" id="1.3.3.4"/>
    </reaction>
</comment>
<dbReference type="PANTHER" id="PTHR42923">
    <property type="entry name" value="PROTOPORPHYRINOGEN OXIDASE"/>
    <property type="match status" value="1"/>
</dbReference>
<evidence type="ECO:0000256" key="10">
    <source>
        <dbReference type="ARBA" id="ARBA00047554"/>
    </source>
</evidence>
<dbReference type="EC" id="1.3.3.4" evidence="4 11"/>
<accession>A0AAE0T521</accession>
<evidence type="ECO:0000256" key="5">
    <source>
        <dbReference type="ARBA" id="ARBA00022630"/>
    </source>
</evidence>
<comment type="pathway">
    <text evidence="2 11">Porphyrin-containing compound metabolism; protoporphyrin-IX biosynthesis; protoporphyrin-IX from protoporphyrinogen-IX: step 1/1.</text>
</comment>